<proteinExistence type="predicted"/>
<keyword evidence="1" id="KW-0472">Membrane</keyword>
<gene>
    <name evidence="2" type="ORF">TNIN_468051</name>
</gene>
<protein>
    <submittedName>
        <fullName evidence="2">Uncharacterized protein</fullName>
    </submittedName>
</protein>
<reference evidence="2" key="1">
    <citation type="submission" date="2020-08" db="EMBL/GenBank/DDBJ databases">
        <title>Multicomponent nature underlies the extraordinary mechanical properties of spider dragline silk.</title>
        <authorList>
            <person name="Kono N."/>
            <person name="Nakamura H."/>
            <person name="Mori M."/>
            <person name="Yoshida Y."/>
            <person name="Ohtoshi R."/>
            <person name="Malay A.D."/>
            <person name="Moran D.A.P."/>
            <person name="Tomita M."/>
            <person name="Numata K."/>
            <person name="Arakawa K."/>
        </authorList>
    </citation>
    <scope>NUCLEOTIDE SEQUENCE</scope>
</reference>
<dbReference type="AlphaFoldDB" id="A0A8X6Y8M3"/>
<dbReference type="EMBL" id="BMAV01016268">
    <property type="protein sequence ID" value="GFY66864.1"/>
    <property type="molecule type" value="Genomic_DNA"/>
</dbReference>
<keyword evidence="3" id="KW-1185">Reference proteome</keyword>
<feature type="transmembrane region" description="Helical" evidence="1">
    <location>
        <begin position="32"/>
        <end position="53"/>
    </location>
</feature>
<accession>A0A8X6Y8M3</accession>
<keyword evidence="1" id="KW-0812">Transmembrane</keyword>
<comment type="caution">
    <text evidence="2">The sequence shown here is derived from an EMBL/GenBank/DDBJ whole genome shotgun (WGS) entry which is preliminary data.</text>
</comment>
<name>A0A8X6Y8M3_9ARAC</name>
<organism evidence="2 3">
    <name type="scientific">Trichonephila inaurata madagascariensis</name>
    <dbReference type="NCBI Taxonomy" id="2747483"/>
    <lineage>
        <taxon>Eukaryota</taxon>
        <taxon>Metazoa</taxon>
        <taxon>Ecdysozoa</taxon>
        <taxon>Arthropoda</taxon>
        <taxon>Chelicerata</taxon>
        <taxon>Arachnida</taxon>
        <taxon>Araneae</taxon>
        <taxon>Araneomorphae</taxon>
        <taxon>Entelegynae</taxon>
        <taxon>Araneoidea</taxon>
        <taxon>Nephilidae</taxon>
        <taxon>Trichonephila</taxon>
        <taxon>Trichonephila inaurata</taxon>
    </lineage>
</organism>
<evidence type="ECO:0000313" key="2">
    <source>
        <dbReference type="EMBL" id="GFY66864.1"/>
    </source>
</evidence>
<evidence type="ECO:0000313" key="3">
    <source>
        <dbReference type="Proteomes" id="UP000886998"/>
    </source>
</evidence>
<evidence type="ECO:0000256" key="1">
    <source>
        <dbReference type="SAM" id="Phobius"/>
    </source>
</evidence>
<keyword evidence="1" id="KW-1133">Transmembrane helix</keyword>
<dbReference type="Proteomes" id="UP000886998">
    <property type="component" value="Unassembled WGS sequence"/>
</dbReference>
<sequence length="90" mass="10659">MISGIFNEANTSRITETDRKIVLMRPGQKRKIGGLFLIGTVLLVFCWTRNAWFRYSYESIQKRNRSEWFIPFDLQSTQGRLFDRLCVTHV</sequence>